<dbReference type="AlphaFoldDB" id="A0A7H0LLU2"/>
<dbReference type="InterPro" id="IPR034593">
    <property type="entry name" value="DgoD-like"/>
</dbReference>
<dbReference type="RefSeq" id="WP_187762936.1">
    <property type="nucleotide sequence ID" value="NZ_CP061038.1"/>
</dbReference>
<dbReference type="InterPro" id="IPR029065">
    <property type="entry name" value="Enolase_C-like"/>
</dbReference>
<dbReference type="GO" id="GO:0046872">
    <property type="term" value="F:metal ion binding"/>
    <property type="evidence" value="ECO:0007669"/>
    <property type="project" value="UniProtKB-KW"/>
</dbReference>
<dbReference type="GO" id="GO:0016855">
    <property type="term" value="F:racemase and epimerase activity, acting on amino acids and derivatives"/>
    <property type="evidence" value="ECO:0007669"/>
    <property type="project" value="UniProtKB-UniRule"/>
</dbReference>
<dbReference type="CDD" id="cd03319">
    <property type="entry name" value="L-Ala-DL-Glu_epimerase"/>
    <property type="match status" value="1"/>
</dbReference>
<evidence type="ECO:0000256" key="1">
    <source>
        <dbReference type="ARBA" id="ARBA00008031"/>
    </source>
</evidence>
<dbReference type="InterPro" id="IPR013342">
    <property type="entry name" value="Mandelate_racemase_C"/>
</dbReference>
<dbReference type="Gene3D" id="3.20.20.120">
    <property type="entry name" value="Enolase-like C-terminal domain"/>
    <property type="match status" value="1"/>
</dbReference>
<dbReference type="EMBL" id="CP061038">
    <property type="protein sequence ID" value="QNQ10645.1"/>
    <property type="molecule type" value="Genomic_DNA"/>
</dbReference>
<dbReference type="Gene3D" id="3.30.390.10">
    <property type="entry name" value="Enolase-like, N-terminal domain"/>
    <property type="match status" value="1"/>
</dbReference>
<dbReference type="InterPro" id="IPR029017">
    <property type="entry name" value="Enolase-like_N"/>
</dbReference>
<name>A0A7H0LLU2_9SPHN</name>
<keyword evidence="10" id="KW-1185">Reference proteome</keyword>
<evidence type="ECO:0000256" key="7">
    <source>
        <dbReference type="RuleBase" id="RU366006"/>
    </source>
</evidence>
<keyword evidence="4 7" id="KW-0413">Isomerase</keyword>
<dbReference type="SMART" id="SM00922">
    <property type="entry name" value="MR_MLE"/>
    <property type="match status" value="1"/>
</dbReference>
<gene>
    <name evidence="9" type="ORF">H3Z74_05440</name>
</gene>
<dbReference type="KEGG" id="spap:H3Z74_05440"/>
<dbReference type="SFLD" id="SFLDS00001">
    <property type="entry name" value="Enolase"/>
    <property type="match status" value="1"/>
</dbReference>
<dbReference type="PANTHER" id="PTHR48080:SF3">
    <property type="entry name" value="ENOLASE SUPERFAMILY MEMBER DDB_G0284701"/>
    <property type="match status" value="1"/>
</dbReference>
<dbReference type="Pfam" id="PF02746">
    <property type="entry name" value="MR_MLE_N"/>
    <property type="match status" value="1"/>
</dbReference>
<evidence type="ECO:0000256" key="4">
    <source>
        <dbReference type="ARBA" id="ARBA00023235"/>
    </source>
</evidence>
<feature type="active site" description="Proton acceptor; specific for (S)-substrate epimerization" evidence="5">
    <location>
        <position position="252"/>
    </location>
</feature>
<keyword evidence="3 6" id="KW-0460">Magnesium</keyword>
<dbReference type="PANTHER" id="PTHR48080">
    <property type="entry name" value="D-GALACTONATE DEHYDRATASE-RELATED"/>
    <property type="match status" value="1"/>
</dbReference>
<protein>
    <recommendedName>
        <fullName evidence="7">Dipeptide epimerase</fullName>
        <ecNumber evidence="7">5.1.1.-</ecNumber>
    </recommendedName>
</protein>
<accession>A0A7H0LLU2</accession>
<feature type="binding site" evidence="6">
    <location>
        <position position="230"/>
    </location>
    <ligand>
        <name>Mg(2+)</name>
        <dbReference type="ChEBI" id="CHEBI:18420"/>
    </ligand>
</feature>
<keyword evidence="2 6" id="KW-0479">Metal-binding</keyword>
<organism evidence="9 10">
    <name type="scientific">Sphingomonas alpina</name>
    <dbReference type="NCBI Taxonomy" id="653931"/>
    <lineage>
        <taxon>Bacteria</taxon>
        <taxon>Pseudomonadati</taxon>
        <taxon>Pseudomonadota</taxon>
        <taxon>Alphaproteobacteria</taxon>
        <taxon>Sphingomonadales</taxon>
        <taxon>Sphingomonadaceae</taxon>
        <taxon>Sphingomonas</taxon>
    </lineage>
</organism>
<reference evidence="9 10" key="1">
    <citation type="submission" date="2020-09" db="EMBL/GenBank/DDBJ databases">
        <title>Sphingomonas sp., a new species isolated from pork steak.</title>
        <authorList>
            <person name="Heidler von Heilborn D."/>
        </authorList>
    </citation>
    <scope>NUCLEOTIDE SEQUENCE [LARGE SCALE GENOMIC DNA]</scope>
    <source>
        <strain evidence="10">S8-3T</strain>
    </source>
</reference>
<dbReference type="SFLD" id="SFLDG00180">
    <property type="entry name" value="muconate_cycloisomerase"/>
    <property type="match status" value="1"/>
</dbReference>
<feature type="domain" description="Mandelate racemase/muconate lactonizing enzyme C-terminal" evidence="8">
    <location>
        <begin position="135"/>
        <end position="228"/>
    </location>
</feature>
<proteinExistence type="inferred from homology"/>
<comment type="similarity">
    <text evidence="1 7">Belongs to the mandelate racemase/muconate lactonizing enzyme family.</text>
</comment>
<evidence type="ECO:0000313" key="9">
    <source>
        <dbReference type="EMBL" id="QNQ10645.1"/>
    </source>
</evidence>
<evidence type="ECO:0000256" key="3">
    <source>
        <dbReference type="ARBA" id="ARBA00022842"/>
    </source>
</evidence>
<dbReference type="EC" id="5.1.1.-" evidence="7"/>
<evidence type="ECO:0000256" key="5">
    <source>
        <dbReference type="PIRSR" id="PIRSR634603-1"/>
    </source>
</evidence>
<evidence type="ECO:0000313" key="10">
    <source>
        <dbReference type="Proteomes" id="UP000516148"/>
    </source>
</evidence>
<evidence type="ECO:0000259" key="8">
    <source>
        <dbReference type="SMART" id="SM00922"/>
    </source>
</evidence>
<dbReference type="SUPFAM" id="SSF54826">
    <property type="entry name" value="Enolase N-terminal domain-like"/>
    <property type="match status" value="1"/>
</dbReference>
<dbReference type="InterPro" id="IPR013341">
    <property type="entry name" value="Mandelate_racemase_N_dom"/>
</dbReference>
<dbReference type="Pfam" id="PF13378">
    <property type="entry name" value="MR_MLE_C"/>
    <property type="match status" value="1"/>
</dbReference>
<feature type="binding site" evidence="6">
    <location>
        <position position="181"/>
    </location>
    <ligand>
        <name>Mg(2+)</name>
        <dbReference type="ChEBI" id="CHEBI:18420"/>
    </ligand>
</feature>
<dbReference type="InterPro" id="IPR036849">
    <property type="entry name" value="Enolase-like_C_sf"/>
</dbReference>
<dbReference type="SUPFAM" id="SSF51604">
    <property type="entry name" value="Enolase C-terminal domain-like"/>
    <property type="match status" value="1"/>
</dbReference>
<feature type="active site" description="Proton acceptor; specific for (R)-substrate epimerization" evidence="5">
    <location>
        <position position="154"/>
    </location>
</feature>
<evidence type="ECO:0000256" key="2">
    <source>
        <dbReference type="ARBA" id="ARBA00022723"/>
    </source>
</evidence>
<dbReference type="InterPro" id="IPR034603">
    <property type="entry name" value="Dipeptide_epimerase"/>
</dbReference>
<sequence>MTVRTRLSLDYVVESLPLAKPFRISGHVFTETPVVVVTISDGDHIGRGEAAGVYYLGDDVAAMSAAIDGVRDAVGAGATREQLLQLLPAGGARNAIDCALWELEARRSGTPVWESAGVPQPCPLRTTFTLGADDPEVMAAGARSYAQAIALKLKLTGDLDTDIARVQAVRAARPECWIGVDANQGFAIGDLDTLVAALVAADVQLLEQPLARGREADLDGYQCPIPLAADESALTLGDVEGLVGRFSVVNIKLDKCGGLTEGLAIARRARELGLGVMVGNMVGSSLAMGPAFVLGQLCDIVDLDGPIFLAADRVPSIRYEHGNAWCGEDIWGRTVA</sequence>
<evidence type="ECO:0000256" key="6">
    <source>
        <dbReference type="PIRSR" id="PIRSR634603-3"/>
    </source>
</evidence>
<comment type="cofactor">
    <cofactor evidence="6 7">
        <name>Mg(2+)</name>
        <dbReference type="ChEBI" id="CHEBI:18420"/>
    </cofactor>
    <text evidence="6 7">Binds 1 Mg(2+) ion per subunit.</text>
</comment>
<feature type="binding site" evidence="6">
    <location>
        <position position="207"/>
    </location>
    <ligand>
        <name>Mg(2+)</name>
        <dbReference type="ChEBI" id="CHEBI:18420"/>
    </ligand>
</feature>
<dbReference type="Proteomes" id="UP000516148">
    <property type="component" value="Chromosome"/>
</dbReference>